<organism evidence="2 3">
    <name type="scientific">Sandarakinorhabdus glacialis</name>
    <dbReference type="NCBI Taxonomy" id="1614636"/>
    <lineage>
        <taxon>Bacteria</taxon>
        <taxon>Pseudomonadati</taxon>
        <taxon>Pseudomonadota</taxon>
        <taxon>Alphaproteobacteria</taxon>
        <taxon>Sphingomonadales</taxon>
        <taxon>Sphingosinicellaceae</taxon>
        <taxon>Sandarakinorhabdus</taxon>
    </lineage>
</organism>
<keyword evidence="3" id="KW-1185">Reference proteome</keyword>
<evidence type="ECO:0000259" key="1">
    <source>
        <dbReference type="Pfam" id="PF05050"/>
    </source>
</evidence>
<dbReference type="InterPro" id="IPR006342">
    <property type="entry name" value="FkbM_mtfrase"/>
</dbReference>
<dbReference type="PANTHER" id="PTHR34203">
    <property type="entry name" value="METHYLTRANSFERASE, FKBM FAMILY PROTEIN"/>
    <property type="match status" value="1"/>
</dbReference>
<dbReference type="NCBIfam" id="TIGR01444">
    <property type="entry name" value="fkbM_fam"/>
    <property type="match status" value="1"/>
</dbReference>
<dbReference type="SUPFAM" id="SSF53335">
    <property type="entry name" value="S-adenosyl-L-methionine-dependent methyltransferases"/>
    <property type="match status" value="1"/>
</dbReference>
<evidence type="ECO:0000313" key="2">
    <source>
        <dbReference type="EMBL" id="GGE01783.1"/>
    </source>
</evidence>
<reference evidence="2" key="2">
    <citation type="submission" date="2020-09" db="EMBL/GenBank/DDBJ databases">
        <authorList>
            <person name="Sun Q."/>
            <person name="Zhou Y."/>
        </authorList>
    </citation>
    <scope>NUCLEOTIDE SEQUENCE</scope>
    <source>
        <strain evidence="2">CGMCC 1.15519</strain>
    </source>
</reference>
<dbReference type="Pfam" id="PF05050">
    <property type="entry name" value="Methyltransf_21"/>
    <property type="match status" value="1"/>
</dbReference>
<dbReference type="Proteomes" id="UP000635071">
    <property type="component" value="Unassembled WGS sequence"/>
</dbReference>
<dbReference type="PANTHER" id="PTHR34203:SF15">
    <property type="entry name" value="SLL1173 PROTEIN"/>
    <property type="match status" value="1"/>
</dbReference>
<protein>
    <recommendedName>
        <fullName evidence="1">Methyltransferase FkbM domain-containing protein</fullName>
    </recommendedName>
</protein>
<dbReference type="AlphaFoldDB" id="A0A916ZK42"/>
<reference evidence="2" key="1">
    <citation type="journal article" date="2014" name="Int. J. Syst. Evol. Microbiol.">
        <title>Complete genome sequence of Corynebacterium casei LMG S-19264T (=DSM 44701T), isolated from a smear-ripened cheese.</title>
        <authorList>
            <consortium name="US DOE Joint Genome Institute (JGI-PGF)"/>
            <person name="Walter F."/>
            <person name="Albersmeier A."/>
            <person name="Kalinowski J."/>
            <person name="Ruckert C."/>
        </authorList>
    </citation>
    <scope>NUCLEOTIDE SEQUENCE</scope>
    <source>
        <strain evidence="2">CGMCC 1.15519</strain>
    </source>
</reference>
<dbReference type="EMBL" id="BMJM01000001">
    <property type="protein sequence ID" value="GGE01783.1"/>
    <property type="molecule type" value="Genomic_DNA"/>
</dbReference>
<dbReference type="RefSeq" id="WP_188761336.1">
    <property type="nucleotide sequence ID" value="NZ_BMJM01000001.1"/>
</dbReference>
<evidence type="ECO:0000313" key="3">
    <source>
        <dbReference type="Proteomes" id="UP000635071"/>
    </source>
</evidence>
<comment type="caution">
    <text evidence="2">The sequence shown here is derived from an EMBL/GenBank/DDBJ whole genome shotgun (WGS) entry which is preliminary data.</text>
</comment>
<sequence length="398" mass="42154">MPDAVGTLGDGECFVDVGANCGVFALLAAQRVGPGGLVVAFEPCFETFATLVRNIGLNASGNVLAFNMAIADATGPELLDNSRPSHSGRFAIVRGPALAGETVASLSLDDFPGILRLIDRRSVLVKIDVEGFELAALQGLAPLLAYPRTRGVVVEIDASNLGQYGATPSAVFDLLQDHGFGRIDDVGESGHFDAVFARDIAATEPGRMARFPRRPAWQRSGEPVRAGVRNGVRGGWRRFAAVGAMLAVVATGWAVGTRRTPQTDPALEYFVDDALQSHRTAQVRTRFSPAIARLDADEVGAALRIEVPDLPAGWRVVDVFLFPSDTGPSLQLSISNGKAGPISLFATRADGVAPSRPSVTQRDGMTIAYWQHGSLAYALTGKRPPADLDLLAKDIAKD</sequence>
<name>A0A916ZK42_9SPHN</name>
<dbReference type="Gene3D" id="3.40.50.150">
    <property type="entry name" value="Vaccinia Virus protein VP39"/>
    <property type="match status" value="1"/>
</dbReference>
<proteinExistence type="predicted"/>
<dbReference type="InterPro" id="IPR052514">
    <property type="entry name" value="SAM-dependent_MTase"/>
</dbReference>
<accession>A0A916ZK42</accession>
<gene>
    <name evidence="2" type="ORF">GCM10011529_05190</name>
</gene>
<feature type="domain" description="Methyltransferase FkbM" evidence="1">
    <location>
        <begin position="16"/>
        <end position="180"/>
    </location>
</feature>
<dbReference type="InterPro" id="IPR029063">
    <property type="entry name" value="SAM-dependent_MTases_sf"/>
</dbReference>